<dbReference type="AlphaFoldDB" id="A0AA97PML5"/>
<accession>A0AA97PML5</accession>
<dbReference type="EMBL" id="JH793434">
    <property type="protein sequence ID" value="ELQ39968.1"/>
    <property type="molecule type" value="Genomic_DNA"/>
</dbReference>
<reference evidence="1" key="1">
    <citation type="journal article" date="2012" name="PLoS Genet.">
        <title>Comparative analysis of the genomes of two field isolates of the rice blast fungus Magnaporthe oryzae.</title>
        <authorList>
            <person name="Xue M."/>
            <person name="Yang J."/>
            <person name="Li Z."/>
            <person name="Hu S."/>
            <person name="Yao N."/>
            <person name="Dean R.A."/>
            <person name="Zhao W."/>
            <person name="Shen M."/>
            <person name="Zhang H."/>
            <person name="Li C."/>
            <person name="Liu L."/>
            <person name="Cao L."/>
            <person name="Xu X."/>
            <person name="Xing Y."/>
            <person name="Hsiang T."/>
            <person name="Zhang Z."/>
            <person name="Xu J.R."/>
            <person name="Peng Y.L."/>
        </authorList>
    </citation>
    <scope>NUCLEOTIDE SEQUENCE</scope>
    <source>
        <strain evidence="1">Y34</strain>
    </source>
</reference>
<organism evidence="1">
    <name type="scientific">Pyricularia oryzae (strain Y34)</name>
    <name type="common">Rice blast fungus</name>
    <name type="synonym">Magnaporthe oryzae</name>
    <dbReference type="NCBI Taxonomy" id="1143189"/>
    <lineage>
        <taxon>Eukaryota</taxon>
        <taxon>Fungi</taxon>
        <taxon>Dikarya</taxon>
        <taxon>Ascomycota</taxon>
        <taxon>Pezizomycotina</taxon>
        <taxon>Sordariomycetes</taxon>
        <taxon>Sordariomycetidae</taxon>
        <taxon>Magnaporthales</taxon>
        <taxon>Pyriculariaceae</taxon>
        <taxon>Pyricularia</taxon>
    </lineage>
</organism>
<protein>
    <submittedName>
        <fullName evidence="1">Uncharacterized protein</fullName>
    </submittedName>
</protein>
<name>A0AA97PML5_PYRO3</name>
<evidence type="ECO:0000313" key="1">
    <source>
        <dbReference type="EMBL" id="ELQ39968.1"/>
    </source>
</evidence>
<gene>
    <name evidence="1" type="ORF">OOU_Y34scaffold00464g50</name>
</gene>
<proteinExistence type="predicted"/>
<dbReference type="Proteomes" id="UP000011086">
    <property type="component" value="Unassembled WGS sequence"/>
</dbReference>
<sequence length="35" mass="3992">MAKLMIKWGKVCTRGDMRRSLRWANAGSLPSGKVW</sequence>